<dbReference type="Gene3D" id="2.102.10.10">
    <property type="entry name" value="Rieske [2Fe-2S] iron-sulphur domain"/>
    <property type="match status" value="1"/>
</dbReference>
<dbReference type="GO" id="GO:0051537">
    <property type="term" value="F:2 iron, 2 sulfur cluster binding"/>
    <property type="evidence" value="ECO:0007669"/>
    <property type="project" value="UniProtKB-KW"/>
</dbReference>
<organism evidence="6 7">
    <name type="scientific">Rhodococcus maanshanensis</name>
    <dbReference type="NCBI Taxonomy" id="183556"/>
    <lineage>
        <taxon>Bacteria</taxon>
        <taxon>Bacillati</taxon>
        <taxon>Actinomycetota</taxon>
        <taxon>Actinomycetes</taxon>
        <taxon>Mycobacteriales</taxon>
        <taxon>Nocardiaceae</taxon>
        <taxon>Rhodococcus</taxon>
    </lineage>
</organism>
<accession>A0A1H7Y895</accession>
<keyword evidence="4" id="KW-0411">Iron-sulfur</keyword>
<name>A0A1H7Y895_9NOCA</name>
<dbReference type="OrthoDB" id="147178at2"/>
<evidence type="ECO:0000259" key="5">
    <source>
        <dbReference type="PROSITE" id="PS51296"/>
    </source>
</evidence>
<dbReference type="InterPro" id="IPR036922">
    <property type="entry name" value="Rieske_2Fe-2S_sf"/>
</dbReference>
<evidence type="ECO:0000313" key="6">
    <source>
        <dbReference type="EMBL" id="SEM42213.1"/>
    </source>
</evidence>
<feature type="domain" description="Rieske" evidence="5">
    <location>
        <begin position="11"/>
        <end position="106"/>
    </location>
</feature>
<dbReference type="RefSeq" id="WP_072754006.1">
    <property type="nucleotide sequence ID" value="NZ_FOAW01000037.1"/>
</dbReference>
<dbReference type="PANTHER" id="PTHR21496">
    <property type="entry name" value="FERREDOXIN-RELATED"/>
    <property type="match status" value="1"/>
</dbReference>
<dbReference type="PROSITE" id="PS51296">
    <property type="entry name" value="RIESKE"/>
    <property type="match status" value="1"/>
</dbReference>
<evidence type="ECO:0000256" key="4">
    <source>
        <dbReference type="ARBA" id="ARBA00023014"/>
    </source>
</evidence>
<sequence length="108" mass="10988">MTAIAEGATPTTLGAVTDLTPGEGRAYAVRGLQLAVFLLSDGTIRAMDAVCPHKGGPLADGQIDGGVVMCPLHQYAFSFDTGACTSEGVGAAQTYPARVVDGMVMVDI</sequence>
<keyword evidence="2" id="KW-0479">Metal-binding</keyword>
<keyword evidence="1" id="KW-0001">2Fe-2S</keyword>
<protein>
    <submittedName>
        <fullName evidence="6">Nitrite reductase (NADH) small subunit</fullName>
    </submittedName>
</protein>
<dbReference type="GO" id="GO:0046872">
    <property type="term" value="F:metal ion binding"/>
    <property type="evidence" value="ECO:0007669"/>
    <property type="project" value="UniProtKB-KW"/>
</dbReference>
<dbReference type="AlphaFoldDB" id="A0A1H7Y895"/>
<dbReference type="PANTHER" id="PTHR21496:SF23">
    <property type="entry name" value="3-PHENYLPROPIONATE_CINNAMIC ACID DIOXYGENASE FERREDOXIN SUBUNIT"/>
    <property type="match status" value="1"/>
</dbReference>
<keyword evidence="7" id="KW-1185">Reference proteome</keyword>
<proteinExistence type="predicted"/>
<evidence type="ECO:0000256" key="1">
    <source>
        <dbReference type="ARBA" id="ARBA00022714"/>
    </source>
</evidence>
<dbReference type="EMBL" id="FOAW01000037">
    <property type="protein sequence ID" value="SEM42213.1"/>
    <property type="molecule type" value="Genomic_DNA"/>
</dbReference>
<gene>
    <name evidence="6" type="ORF">SAMN05444583_13729</name>
</gene>
<dbReference type="InterPro" id="IPR017941">
    <property type="entry name" value="Rieske_2Fe-2S"/>
</dbReference>
<dbReference type="Pfam" id="PF00355">
    <property type="entry name" value="Rieske"/>
    <property type="match status" value="1"/>
</dbReference>
<dbReference type="GO" id="GO:0004497">
    <property type="term" value="F:monooxygenase activity"/>
    <property type="evidence" value="ECO:0007669"/>
    <property type="project" value="UniProtKB-ARBA"/>
</dbReference>
<evidence type="ECO:0000256" key="2">
    <source>
        <dbReference type="ARBA" id="ARBA00022723"/>
    </source>
</evidence>
<reference evidence="7" key="1">
    <citation type="submission" date="2016-10" db="EMBL/GenBank/DDBJ databases">
        <authorList>
            <person name="Varghese N."/>
            <person name="Submissions S."/>
        </authorList>
    </citation>
    <scope>NUCLEOTIDE SEQUENCE [LARGE SCALE GENOMIC DNA]</scope>
    <source>
        <strain evidence="7">DSM 44675</strain>
    </source>
</reference>
<evidence type="ECO:0000313" key="7">
    <source>
        <dbReference type="Proteomes" id="UP000198677"/>
    </source>
</evidence>
<evidence type="ECO:0000256" key="3">
    <source>
        <dbReference type="ARBA" id="ARBA00023004"/>
    </source>
</evidence>
<dbReference type="SUPFAM" id="SSF50022">
    <property type="entry name" value="ISP domain"/>
    <property type="match status" value="1"/>
</dbReference>
<keyword evidence="3" id="KW-0408">Iron</keyword>
<dbReference type="GO" id="GO:0016705">
    <property type="term" value="F:oxidoreductase activity, acting on paired donors, with incorporation or reduction of molecular oxygen"/>
    <property type="evidence" value="ECO:0007669"/>
    <property type="project" value="UniProtKB-ARBA"/>
</dbReference>
<dbReference type="Proteomes" id="UP000198677">
    <property type="component" value="Unassembled WGS sequence"/>
</dbReference>